<evidence type="ECO:0000256" key="7">
    <source>
        <dbReference type="ARBA" id="ARBA00022763"/>
    </source>
</evidence>
<protein>
    <recommendedName>
        <fullName evidence="3">DNA polymerase I</fullName>
        <ecNumber evidence="2">2.7.7.7</ecNumber>
    </recommendedName>
</protein>
<keyword evidence="6" id="KW-0235">DNA replication</keyword>
<dbReference type="GO" id="GO:0008409">
    <property type="term" value="F:5'-3' exonuclease activity"/>
    <property type="evidence" value="ECO:0007669"/>
    <property type="project" value="InterPro"/>
</dbReference>
<dbReference type="SMART" id="SM00475">
    <property type="entry name" value="53EXOc"/>
    <property type="match status" value="1"/>
</dbReference>
<evidence type="ECO:0000256" key="9">
    <source>
        <dbReference type="ARBA" id="ARBA00023125"/>
    </source>
</evidence>
<dbReference type="FunFam" id="1.10.150.20:FF:000002">
    <property type="entry name" value="DNA polymerase I"/>
    <property type="match status" value="1"/>
</dbReference>
<dbReference type="Pfam" id="PF01367">
    <property type="entry name" value="5_3_exonuc"/>
    <property type="match status" value="1"/>
</dbReference>
<dbReference type="InterPro" id="IPR029060">
    <property type="entry name" value="PIN-like_dom_sf"/>
</dbReference>
<dbReference type="SUPFAM" id="SSF47807">
    <property type="entry name" value="5' to 3' exonuclease, C-terminal subdomain"/>
    <property type="match status" value="1"/>
</dbReference>
<dbReference type="Gene3D" id="3.30.70.370">
    <property type="match status" value="1"/>
</dbReference>
<dbReference type="InterPro" id="IPR012337">
    <property type="entry name" value="RNaseH-like_sf"/>
</dbReference>
<dbReference type="GO" id="GO:0006261">
    <property type="term" value="P:DNA-templated DNA replication"/>
    <property type="evidence" value="ECO:0007669"/>
    <property type="project" value="InterPro"/>
</dbReference>
<feature type="domain" description="5'-3' exonuclease" evidence="12">
    <location>
        <begin position="2"/>
        <end position="257"/>
    </location>
</feature>
<dbReference type="CDD" id="cd08637">
    <property type="entry name" value="DNA_pol_A_pol_I_C"/>
    <property type="match status" value="1"/>
</dbReference>
<evidence type="ECO:0000256" key="11">
    <source>
        <dbReference type="ARBA" id="ARBA00049244"/>
    </source>
</evidence>
<organism evidence="14 15">
    <name type="scientific">Candidatus Fimimonas gallinarum</name>
    <dbReference type="NCBI Taxonomy" id="2840821"/>
    <lineage>
        <taxon>Bacteria</taxon>
        <taxon>Pseudomonadati</taxon>
        <taxon>Myxococcota</taxon>
        <taxon>Myxococcia</taxon>
        <taxon>Myxococcales</taxon>
        <taxon>Cystobacterineae</taxon>
        <taxon>Myxococcaceae</taxon>
        <taxon>Myxococcaceae incertae sedis</taxon>
        <taxon>Candidatus Fimimonas</taxon>
    </lineage>
</organism>
<dbReference type="SUPFAM" id="SSF88723">
    <property type="entry name" value="PIN domain-like"/>
    <property type="match status" value="1"/>
</dbReference>
<dbReference type="InterPro" id="IPR002298">
    <property type="entry name" value="DNA_polymerase_A"/>
</dbReference>
<dbReference type="CDD" id="cd09859">
    <property type="entry name" value="PIN_53EXO"/>
    <property type="match status" value="1"/>
</dbReference>
<evidence type="ECO:0000313" key="15">
    <source>
        <dbReference type="Proteomes" id="UP000824200"/>
    </source>
</evidence>
<dbReference type="FunFam" id="1.20.1060.10:FF:000001">
    <property type="entry name" value="DNA polymerase I"/>
    <property type="match status" value="1"/>
</dbReference>
<dbReference type="SUPFAM" id="SSF56672">
    <property type="entry name" value="DNA/RNA polymerases"/>
    <property type="match status" value="1"/>
</dbReference>
<keyword evidence="9" id="KW-0238">DNA-binding</keyword>
<keyword evidence="4" id="KW-0808">Transferase</keyword>
<proteinExistence type="inferred from homology"/>
<evidence type="ECO:0000313" key="14">
    <source>
        <dbReference type="EMBL" id="HIR65993.1"/>
    </source>
</evidence>
<evidence type="ECO:0000259" key="13">
    <source>
        <dbReference type="SMART" id="SM00482"/>
    </source>
</evidence>
<dbReference type="PANTHER" id="PTHR10133">
    <property type="entry name" value="DNA POLYMERASE I"/>
    <property type="match status" value="1"/>
</dbReference>
<evidence type="ECO:0000256" key="5">
    <source>
        <dbReference type="ARBA" id="ARBA00022695"/>
    </source>
</evidence>
<dbReference type="Gene3D" id="3.30.420.10">
    <property type="entry name" value="Ribonuclease H-like superfamily/Ribonuclease H"/>
    <property type="match status" value="1"/>
</dbReference>
<dbReference type="AlphaFoldDB" id="A0A9D1J831"/>
<accession>A0A9D1J831</accession>
<dbReference type="InterPro" id="IPR020046">
    <property type="entry name" value="5-3_exonucl_a-hlix_arch_N"/>
</dbReference>
<dbReference type="InterPro" id="IPR019760">
    <property type="entry name" value="DNA-dir_DNA_pol_A_CS"/>
</dbReference>
<dbReference type="InterPro" id="IPR002421">
    <property type="entry name" value="5-3_exonuclease"/>
</dbReference>
<dbReference type="InterPro" id="IPR001098">
    <property type="entry name" value="DNA-dir_DNA_pol_A_palm_dom"/>
</dbReference>
<keyword evidence="5" id="KW-0548">Nucleotidyltransferase</keyword>
<dbReference type="Gene3D" id="1.20.1060.10">
    <property type="entry name" value="Taq DNA Polymerase, Chain T, domain 4"/>
    <property type="match status" value="1"/>
</dbReference>
<keyword evidence="10" id="KW-0234">DNA repair</keyword>
<reference evidence="14" key="2">
    <citation type="journal article" date="2021" name="PeerJ">
        <title>Extensive microbial diversity within the chicken gut microbiome revealed by metagenomics and culture.</title>
        <authorList>
            <person name="Gilroy R."/>
            <person name="Ravi A."/>
            <person name="Getino M."/>
            <person name="Pursley I."/>
            <person name="Horton D.L."/>
            <person name="Alikhan N.F."/>
            <person name="Baker D."/>
            <person name="Gharbi K."/>
            <person name="Hall N."/>
            <person name="Watson M."/>
            <person name="Adriaenssens E.M."/>
            <person name="Foster-Nyarko E."/>
            <person name="Jarju S."/>
            <person name="Secka A."/>
            <person name="Antonio M."/>
            <person name="Oren A."/>
            <person name="Chaudhuri R.R."/>
            <person name="La Ragione R."/>
            <person name="Hildebrand F."/>
            <person name="Pallen M.J."/>
        </authorList>
    </citation>
    <scope>NUCLEOTIDE SEQUENCE</scope>
    <source>
        <strain evidence="14">CHK121-14286</strain>
    </source>
</reference>
<dbReference type="Gene3D" id="3.40.50.1010">
    <property type="entry name" value="5'-nuclease"/>
    <property type="match status" value="1"/>
</dbReference>
<dbReference type="Proteomes" id="UP000824200">
    <property type="component" value="Unassembled WGS sequence"/>
</dbReference>
<dbReference type="SMART" id="SM00279">
    <property type="entry name" value="HhH2"/>
    <property type="match status" value="1"/>
</dbReference>
<dbReference type="PANTHER" id="PTHR10133:SF27">
    <property type="entry name" value="DNA POLYMERASE NU"/>
    <property type="match status" value="1"/>
</dbReference>
<evidence type="ECO:0000259" key="12">
    <source>
        <dbReference type="SMART" id="SM00475"/>
    </source>
</evidence>
<comment type="catalytic activity">
    <reaction evidence="11">
        <text>DNA(n) + a 2'-deoxyribonucleoside 5'-triphosphate = DNA(n+1) + diphosphate</text>
        <dbReference type="Rhea" id="RHEA:22508"/>
        <dbReference type="Rhea" id="RHEA-COMP:17339"/>
        <dbReference type="Rhea" id="RHEA-COMP:17340"/>
        <dbReference type="ChEBI" id="CHEBI:33019"/>
        <dbReference type="ChEBI" id="CHEBI:61560"/>
        <dbReference type="ChEBI" id="CHEBI:173112"/>
        <dbReference type="EC" id="2.7.7.7"/>
    </reaction>
</comment>
<evidence type="ECO:0000256" key="6">
    <source>
        <dbReference type="ARBA" id="ARBA00022705"/>
    </source>
</evidence>
<dbReference type="EC" id="2.7.7.7" evidence="2"/>
<dbReference type="EMBL" id="DVHL01000031">
    <property type="protein sequence ID" value="HIR65993.1"/>
    <property type="molecule type" value="Genomic_DNA"/>
</dbReference>
<comment type="similarity">
    <text evidence="1">Belongs to the DNA polymerase type-A family.</text>
</comment>
<dbReference type="InterPro" id="IPR036397">
    <property type="entry name" value="RNaseH_sf"/>
</dbReference>
<evidence type="ECO:0000256" key="8">
    <source>
        <dbReference type="ARBA" id="ARBA00022932"/>
    </source>
</evidence>
<gene>
    <name evidence="14" type="ORF">IAC95_03850</name>
</gene>
<dbReference type="InterPro" id="IPR036279">
    <property type="entry name" value="5-3_exonuclease_C_sf"/>
</dbReference>
<evidence type="ECO:0000256" key="4">
    <source>
        <dbReference type="ARBA" id="ARBA00022679"/>
    </source>
</evidence>
<dbReference type="InterPro" id="IPR043502">
    <property type="entry name" value="DNA/RNA_pol_sf"/>
</dbReference>
<evidence type="ECO:0000256" key="2">
    <source>
        <dbReference type="ARBA" id="ARBA00012417"/>
    </source>
</evidence>
<dbReference type="PRINTS" id="PR00868">
    <property type="entry name" value="DNAPOLI"/>
</dbReference>
<evidence type="ECO:0000256" key="10">
    <source>
        <dbReference type="ARBA" id="ARBA00023204"/>
    </source>
</evidence>
<evidence type="ECO:0000256" key="1">
    <source>
        <dbReference type="ARBA" id="ARBA00007705"/>
    </source>
</evidence>
<dbReference type="GO" id="GO:0003677">
    <property type="term" value="F:DNA binding"/>
    <property type="evidence" value="ECO:0007669"/>
    <property type="project" value="UniProtKB-KW"/>
</dbReference>
<dbReference type="PROSITE" id="PS00447">
    <property type="entry name" value="DNA_POLYMERASE_A"/>
    <property type="match status" value="1"/>
</dbReference>
<keyword evidence="8" id="KW-0239">DNA-directed DNA polymerase</keyword>
<dbReference type="FunFam" id="1.10.150.20:FF:000003">
    <property type="entry name" value="DNA polymerase I"/>
    <property type="match status" value="1"/>
</dbReference>
<dbReference type="GO" id="GO:0003887">
    <property type="term" value="F:DNA-directed DNA polymerase activity"/>
    <property type="evidence" value="ECO:0007669"/>
    <property type="project" value="UniProtKB-KW"/>
</dbReference>
<dbReference type="CDD" id="cd09898">
    <property type="entry name" value="H3TH_53EXO"/>
    <property type="match status" value="1"/>
</dbReference>
<dbReference type="SMART" id="SM00482">
    <property type="entry name" value="POLAc"/>
    <property type="match status" value="1"/>
</dbReference>
<comment type="caution">
    <text evidence="14">The sequence shown here is derived from an EMBL/GenBank/DDBJ whole genome shotgun (WGS) entry which is preliminary data.</text>
</comment>
<dbReference type="SUPFAM" id="SSF53098">
    <property type="entry name" value="Ribonuclease H-like"/>
    <property type="match status" value="1"/>
</dbReference>
<sequence>MTKLLLIDGNSIINRAYFALPPLNDKEGRNVNAVYGFVNILFKVVQDFAPDKLVVAFDKRGHNFRKDIYPEYKSNRKGMPDDLANQMPVLHQLLQVMQVTVAEKEGVEADDIIGTITQNFDGESFIVSGDRDMFQLVSDKITVLFTKRGVTDVEKVTPEVLKTSYNLTPSQVVEYKALRGDTSDNIPGVKGIGEKTAMALLDKYGNIDNLYENVDKEKGALHDKLVEGREMAYISRTLAKIVRNADITCDLQNCGVYRLDGDVKQFLEVLQFRSLISRLNFETPSTQSVQTETEQITEKERLIQVVQLLSRCDKVAFHYDGERVYLSGSAEKDYEVKIGDSFLDELTLQSVLEIVAPLLESDIDKAVYDGKALKHTLDKLGAKICNIVYDVCIMQYLVEYRSHKDLKSLVEAYGHKTFGAGIIALTNLLNSQLTANGVDKLYYNVELPLSDLLYRMEKEGVAVDLPLLESMSKEMHSTLDELTQEIRQLAGEEKLNVNSPMQLSAVLFDKLHLPHGKKTQRGYSTNNEVLEYLADKHPIVEKILQHRKVSKLLGTYVDGLKPLVKHGIVHTTYNQTLTSTGRLSSSDPNLQNIPIRNEMGKEIRKLFCSKHGVFVGADYSQIELRLLAAFSLDENLLQSFKKGEDIHAKVASELMGIPIEMVNKDMRRMAKAVNFGIIYGISDFGLSQNTSISVKKAHDYIQLYFTRFPKIKAYLDGCVEQAREKGYVTTISGRRRQIPEIKSSNFNLRAFGERAAMNMPLQGSAADIMKVAMLKVDDALKNANLKSKLVLQVHDEIIVDCFEEEAAQVKEIVKREMENAVTLACPLVAETEEGKTLYEA</sequence>
<reference evidence="14" key="1">
    <citation type="submission" date="2020-10" db="EMBL/GenBank/DDBJ databases">
        <authorList>
            <person name="Gilroy R."/>
        </authorList>
    </citation>
    <scope>NUCLEOTIDE SEQUENCE</scope>
    <source>
        <strain evidence="14">CHK121-14286</strain>
    </source>
</reference>
<keyword evidence="7" id="KW-0227">DNA damage</keyword>
<dbReference type="Pfam" id="PF02739">
    <property type="entry name" value="5_3_exonuc_N"/>
    <property type="match status" value="1"/>
</dbReference>
<dbReference type="Gene3D" id="1.10.150.20">
    <property type="entry name" value="5' to 3' exonuclease, C-terminal subdomain"/>
    <property type="match status" value="2"/>
</dbReference>
<name>A0A9D1J831_9BACT</name>
<dbReference type="InterPro" id="IPR008918">
    <property type="entry name" value="HhH2"/>
</dbReference>
<feature type="domain" description="DNA-directed DNA polymerase family A palm" evidence="13">
    <location>
        <begin position="600"/>
        <end position="805"/>
    </location>
</feature>
<dbReference type="Pfam" id="PF00476">
    <property type="entry name" value="DNA_pol_A"/>
    <property type="match status" value="1"/>
</dbReference>
<dbReference type="GO" id="GO:0006302">
    <property type="term" value="P:double-strand break repair"/>
    <property type="evidence" value="ECO:0007669"/>
    <property type="project" value="TreeGrafter"/>
</dbReference>
<evidence type="ECO:0000256" key="3">
    <source>
        <dbReference type="ARBA" id="ARBA00020311"/>
    </source>
</evidence>
<dbReference type="InterPro" id="IPR020045">
    <property type="entry name" value="DNA_polI_H3TH"/>
</dbReference>